<dbReference type="Proteomes" id="UP000235803">
    <property type="component" value="Unassembled WGS sequence"/>
</dbReference>
<evidence type="ECO:0000256" key="2">
    <source>
        <dbReference type="ARBA" id="ARBA00004170"/>
    </source>
</evidence>
<evidence type="ECO:0000256" key="11">
    <source>
        <dbReference type="ARBA" id="ARBA00023310"/>
    </source>
</evidence>
<reference evidence="13 14" key="1">
    <citation type="submission" date="2018-01" db="EMBL/GenBank/DDBJ databases">
        <title>Halomonas endophytica sp. nov., isolated from storage liquid in the stems of Populus euphratica.</title>
        <authorList>
            <person name="Chen C."/>
        </authorList>
    </citation>
    <scope>NUCLEOTIDE SEQUENCE [LARGE SCALE GENOMIC DNA]</scope>
    <source>
        <strain evidence="13 14">MC28</strain>
    </source>
</reference>
<keyword evidence="7 12" id="KW-0375">Hydrogen ion transport</keyword>
<dbReference type="GO" id="GO:0005524">
    <property type="term" value="F:ATP binding"/>
    <property type="evidence" value="ECO:0007669"/>
    <property type="project" value="UniProtKB-UniRule"/>
</dbReference>
<comment type="subunit">
    <text evidence="4 12">F-type ATPases have 2 components, CF(1) - the catalytic core - and CF(0) - the membrane proton channel. CF(1) has five subunits: alpha(3), beta(3), gamma(1), delta(1), epsilon(1). CF(0) has three main subunits: a, b and c.</text>
</comment>
<keyword evidence="14" id="KW-1185">Reference proteome</keyword>
<dbReference type="GO" id="GO:0005886">
    <property type="term" value="C:plasma membrane"/>
    <property type="evidence" value="ECO:0007669"/>
    <property type="project" value="UniProtKB-SubCell"/>
</dbReference>
<comment type="function">
    <text evidence="1 12">Produces ATP from ADP in the presence of a proton gradient across the membrane. The gamma chain is believed to be important in regulating ATPase activity and the flow of protons through the CF(0) complex.</text>
</comment>
<dbReference type="GO" id="GO:0016787">
    <property type="term" value="F:hydrolase activity"/>
    <property type="evidence" value="ECO:0007669"/>
    <property type="project" value="UniProtKB-KW"/>
</dbReference>
<dbReference type="GO" id="GO:0042777">
    <property type="term" value="P:proton motive force-driven plasma membrane ATP synthesis"/>
    <property type="evidence" value="ECO:0007669"/>
    <property type="project" value="UniProtKB-UniRule"/>
</dbReference>
<evidence type="ECO:0000256" key="3">
    <source>
        <dbReference type="ARBA" id="ARBA00007681"/>
    </source>
</evidence>
<evidence type="ECO:0000256" key="8">
    <source>
        <dbReference type="ARBA" id="ARBA00023065"/>
    </source>
</evidence>
<dbReference type="InterPro" id="IPR000131">
    <property type="entry name" value="ATP_synth_F1_gsu"/>
</dbReference>
<accession>A0A2N7U2Q7</accession>
<sequence length="293" mass="32240">MAAAKEIRTQIGSIKNTQKITSAMEMVAASKMRKAQDLMRASQPYARQIRNVVSHIADANPEYRHDYMIERDVQRVGYIVVSTDRGLCGGLNVNLFKVVLRDAKAWRDKGAELDFCALGSKASGFFRSYGGNLVAAKSGLGESPEVEDLIGSVKVMLDAYDEGRLDRLFVVYNEFVNTMTQKPVVRQVLPLSPDMGADTHDEDNKRPGSWDYLYEPDAKALLDSLLVRFIESQVYQSVVENGACEQAARMIAMKSATDNAGGLIDDLEMVYNKARQAAITQEISEIVGGAAAV</sequence>
<evidence type="ECO:0000256" key="9">
    <source>
        <dbReference type="ARBA" id="ARBA00023136"/>
    </source>
</evidence>
<evidence type="ECO:0000256" key="6">
    <source>
        <dbReference type="ARBA" id="ARBA00022475"/>
    </source>
</evidence>
<dbReference type="RefSeq" id="WP_102653787.1">
    <property type="nucleotide sequence ID" value="NZ_PNRF01000027.1"/>
</dbReference>
<evidence type="ECO:0000256" key="4">
    <source>
        <dbReference type="ARBA" id="ARBA00011648"/>
    </source>
</evidence>
<dbReference type="PROSITE" id="PS00153">
    <property type="entry name" value="ATPASE_GAMMA"/>
    <property type="match status" value="1"/>
</dbReference>
<organism evidence="13 14">
    <name type="scientific">Billgrantia endophytica</name>
    <dbReference type="NCBI Taxonomy" id="2033802"/>
    <lineage>
        <taxon>Bacteria</taxon>
        <taxon>Pseudomonadati</taxon>
        <taxon>Pseudomonadota</taxon>
        <taxon>Gammaproteobacteria</taxon>
        <taxon>Oceanospirillales</taxon>
        <taxon>Halomonadaceae</taxon>
        <taxon>Billgrantia</taxon>
    </lineage>
</organism>
<protein>
    <recommendedName>
        <fullName evidence="12">ATP synthase gamma chain</fullName>
    </recommendedName>
    <alternativeName>
        <fullName evidence="12">ATP synthase F1 sector gamma subunit</fullName>
    </alternativeName>
    <alternativeName>
        <fullName evidence="12">F-ATPase gamma subunit</fullName>
    </alternativeName>
</protein>
<dbReference type="NCBIfam" id="NF004144">
    <property type="entry name" value="PRK05621.1-1"/>
    <property type="match status" value="1"/>
</dbReference>
<keyword evidence="11 12" id="KW-0066">ATP synthesis</keyword>
<name>A0A2N7U2Q7_9GAMM</name>
<comment type="subcellular location">
    <subcellularLocation>
        <location evidence="12">Cell membrane</location>
        <topology evidence="12">Peripheral membrane protein</topology>
    </subcellularLocation>
    <subcellularLocation>
        <location evidence="2">Membrane</location>
        <topology evidence="2">Peripheral membrane protein</topology>
    </subcellularLocation>
</comment>
<dbReference type="NCBIfam" id="TIGR01146">
    <property type="entry name" value="ATPsyn_F1gamma"/>
    <property type="match status" value="1"/>
</dbReference>
<evidence type="ECO:0000256" key="12">
    <source>
        <dbReference type="HAMAP-Rule" id="MF_00815"/>
    </source>
</evidence>
<dbReference type="GO" id="GO:0045259">
    <property type="term" value="C:proton-transporting ATP synthase complex"/>
    <property type="evidence" value="ECO:0007669"/>
    <property type="project" value="UniProtKB-KW"/>
</dbReference>
<evidence type="ECO:0000256" key="5">
    <source>
        <dbReference type="ARBA" id="ARBA00022448"/>
    </source>
</evidence>
<keyword evidence="13" id="KW-0378">Hydrolase</keyword>
<dbReference type="AlphaFoldDB" id="A0A2N7U2Q7"/>
<dbReference type="CDD" id="cd12151">
    <property type="entry name" value="F1-ATPase_gamma"/>
    <property type="match status" value="1"/>
</dbReference>
<dbReference type="Gene3D" id="3.40.1380.10">
    <property type="match status" value="1"/>
</dbReference>
<keyword evidence="10 12" id="KW-0139">CF(1)</keyword>
<dbReference type="Pfam" id="PF00231">
    <property type="entry name" value="ATP-synt"/>
    <property type="match status" value="1"/>
</dbReference>
<evidence type="ECO:0000313" key="14">
    <source>
        <dbReference type="Proteomes" id="UP000235803"/>
    </source>
</evidence>
<dbReference type="PANTHER" id="PTHR11693">
    <property type="entry name" value="ATP SYNTHASE GAMMA CHAIN"/>
    <property type="match status" value="1"/>
</dbReference>
<proteinExistence type="inferred from homology"/>
<dbReference type="HAMAP" id="MF_00815">
    <property type="entry name" value="ATP_synth_gamma_bact"/>
    <property type="match status" value="1"/>
</dbReference>
<dbReference type="EMBL" id="PNRF01000027">
    <property type="protein sequence ID" value="PMR74724.1"/>
    <property type="molecule type" value="Genomic_DNA"/>
</dbReference>
<evidence type="ECO:0000256" key="1">
    <source>
        <dbReference type="ARBA" id="ARBA00003456"/>
    </source>
</evidence>
<dbReference type="SUPFAM" id="SSF52943">
    <property type="entry name" value="ATP synthase (F1-ATPase), gamma subunit"/>
    <property type="match status" value="1"/>
</dbReference>
<keyword evidence="9 12" id="KW-0472">Membrane</keyword>
<keyword evidence="6 12" id="KW-1003">Cell membrane</keyword>
<dbReference type="InterPro" id="IPR035968">
    <property type="entry name" value="ATP_synth_F1_ATPase_gsu"/>
</dbReference>
<comment type="similarity">
    <text evidence="3 12">Belongs to the ATPase gamma chain family.</text>
</comment>
<gene>
    <name evidence="12" type="primary">atpG</name>
    <name evidence="13" type="ORF">C1H69_12780</name>
</gene>
<evidence type="ECO:0000313" key="13">
    <source>
        <dbReference type="EMBL" id="PMR74724.1"/>
    </source>
</evidence>
<keyword evidence="5 12" id="KW-0813">Transport</keyword>
<dbReference type="PANTHER" id="PTHR11693:SF22">
    <property type="entry name" value="ATP SYNTHASE SUBUNIT GAMMA, MITOCHONDRIAL"/>
    <property type="match status" value="1"/>
</dbReference>
<evidence type="ECO:0000256" key="10">
    <source>
        <dbReference type="ARBA" id="ARBA00023196"/>
    </source>
</evidence>
<dbReference type="OrthoDB" id="9812769at2"/>
<dbReference type="PRINTS" id="PR00126">
    <property type="entry name" value="ATPASEGAMMA"/>
</dbReference>
<dbReference type="FunFam" id="1.10.287.80:FF:000005">
    <property type="entry name" value="ATP synthase gamma chain"/>
    <property type="match status" value="1"/>
</dbReference>
<dbReference type="InterPro" id="IPR023632">
    <property type="entry name" value="ATP_synth_F1_gsu_CS"/>
</dbReference>
<comment type="caution">
    <text evidence="13">The sequence shown here is derived from an EMBL/GenBank/DDBJ whole genome shotgun (WGS) entry which is preliminary data.</text>
</comment>
<evidence type="ECO:0000256" key="7">
    <source>
        <dbReference type="ARBA" id="ARBA00022781"/>
    </source>
</evidence>
<keyword evidence="8 12" id="KW-0406">Ion transport</keyword>
<dbReference type="Gene3D" id="1.10.287.80">
    <property type="entry name" value="ATP synthase, gamma subunit, helix hairpin domain"/>
    <property type="match status" value="2"/>
</dbReference>
<dbReference type="GO" id="GO:0046933">
    <property type="term" value="F:proton-transporting ATP synthase activity, rotational mechanism"/>
    <property type="evidence" value="ECO:0007669"/>
    <property type="project" value="UniProtKB-UniRule"/>
</dbReference>